<evidence type="ECO:0000256" key="1">
    <source>
        <dbReference type="SAM" id="SignalP"/>
    </source>
</evidence>
<sequence>MRFSMVNAAAILGMLSSASASPVDARSTTVTKTVSPSDYGYINFVDLKSDKGYVTFTLSSTAGKVLGSWSGSTLNCAGTVTDASEHECYNDQTKYSIDWSKKTISVNASTVSNYVFSYRAGTTTLPFDTSACATGTCEYTGTIAVPITKLTTYSYYS</sequence>
<comment type="caution">
    <text evidence="2">The sequence shown here is derived from an EMBL/GenBank/DDBJ whole genome shotgun (WGS) entry which is preliminary data.</text>
</comment>
<gene>
    <name evidence="2" type="ORF">CORC01_06862</name>
</gene>
<dbReference type="RefSeq" id="XP_022474980.1">
    <property type="nucleotide sequence ID" value="XM_022618501.1"/>
</dbReference>
<reference evidence="2 3" key="1">
    <citation type="submission" date="2016-09" db="EMBL/GenBank/DDBJ databases">
        <authorList>
            <person name="Capua I."/>
            <person name="De Benedictis P."/>
            <person name="Joannis T."/>
            <person name="Lombin L.H."/>
            <person name="Cattoli G."/>
        </authorList>
    </citation>
    <scope>NUCLEOTIDE SEQUENCE [LARGE SCALE GENOMIC DNA]</scope>
    <source>
        <strain evidence="2 3">IMI 309357</strain>
    </source>
</reference>
<evidence type="ECO:0000313" key="2">
    <source>
        <dbReference type="EMBL" id="OHE97827.1"/>
    </source>
</evidence>
<keyword evidence="1" id="KW-0732">Signal</keyword>
<keyword evidence="3" id="KW-1185">Reference proteome</keyword>
<dbReference type="Proteomes" id="UP000176998">
    <property type="component" value="Unassembled WGS sequence"/>
</dbReference>
<accession>A0A1G4B8T2</accession>
<feature type="signal peptide" evidence="1">
    <location>
        <begin position="1"/>
        <end position="20"/>
    </location>
</feature>
<proteinExistence type="predicted"/>
<evidence type="ECO:0000313" key="3">
    <source>
        <dbReference type="Proteomes" id="UP000176998"/>
    </source>
</evidence>
<evidence type="ECO:0008006" key="4">
    <source>
        <dbReference type="Google" id="ProtNLM"/>
    </source>
</evidence>
<organism evidence="2 3">
    <name type="scientific">Colletotrichum orchidophilum</name>
    <dbReference type="NCBI Taxonomy" id="1209926"/>
    <lineage>
        <taxon>Eukaryota</taxon>
        <taxon>Fungi</taxon>
        <taxon>Dikarya</taxon>
        <taxon>Ascomycota</taxon>
        <taxon>Pezizomycotina</taxon>
        <taxon>Sordariomycetes</taxon>
        <taxon>Hypocreomycetidae</taxon>
        <taxon>Glomerellales</taxon>
        <taxon>Glomerellaceae</taxon>
        <taxon>Colletotrichum</taxon>
    </lineage>
</organism>
<dbReference type="EMBL" id="MJBS01000053">
    <property type="protein sequence ID" value="OHE97827.1"/>
    <property type="molecule type" value="Genomic_DNA"/>
</dbReference>
<dbReference type="GeneID" id="34560011"/>
<protein>
    <recommendedName>
        <fullName evidence="4">AA1-like domain-containing protein</fullName>
    </recommendedName>
</protein>
<name>A0A1G4B8T2_9PEZI</name>
<feature type="chain" id="PRO_5009602612" description="AA1-like domain-containing protein" evidence="1">
    <location>
        <begin position="21"/>
        <end position="157"/>
    </location>
</feature>
<dbReference type="AlphaFoldDB" id="A0A1G4B8T2"/>